<accession>A0A2I0MHU8</accession>
<name>A0A2I0MHU8_COLLI</name>
<dbReference type="PANTHER" id="PTHR14343:SF3">
    <property type="entry name" value="SIMILAR TO PREDICTED GENE ICRFP703B1614Q5.5"/>
    <property type="match status" value="1"/>
</dbReference>
<dbReference type="InterPro" id="IPR032770">
    <property type="entry name" value="DUF4537"/>
</dbReference>
<proteinExistence type="predicted"/>
<evidence type="ECO:0000313" key="3">
    <source>
        <dbReference type="EMBL" id="PKK29255.1"/>
    </source>
</evidence>
<evidence type="ECO:0000259" key="2">
    <source>
        <dbReference type="Pfam" id="PF15057"/>
    </source>
</evidence>
<dbReference type="PANTHER" id="PTHR14343">
    <property type="entry name" value="VWFA DOMAIN-CONTAINING PROTEIN"/>
    <property type="match status" value="1"/>
</dbReference>
<feature type="domain" description="DUF4537" evidence="2">
    <location>
        <begin position="104"/>
        <end position="237"/>
    </location>
</feature>
<dbReference type="InParanoid" id="A0A2I0MHU8"/>
<dbReference type="EMBL" id="AKCR02000011">
    <property type="protein sequence ID" value="PKK29255.1"/>
    <property type="molecule type" value="Genomic_DNA"/>
</dbReference>
<evidence type="ECO:0000313" key="4">
    <source>
        <dbReference type="Proteomes" id="UP000053872"/>
    </source>
</evidence>
<feature type="compositionally biased region" description="Basic and acidic residues" evidence="1">
    <location>
        <begin position="332"/>
        <end position="355"/>
    </location>
</feature>
<keyword evidence="4" id="KW-1185">Reference proteome</keyword>
<comment type="caution">
    <text evidence="3">The sequence shown here is derived from an EMBL/GenBank/DDBJ whole genome shotgun (WGS) entry which is preliminary data.</text>
</comment>
<dbReference type="Pfam" id="PF15057">
    <property type="entry name" value="DUF4537"/>
    <property type="match status" value="1"/>
</dbReference>
<gene>
    <name evidence="3" type="ORF">A306_00004677</name>
</gene>
<reference evidence="3 4" key="1">
    <citation type="journal article" date="2013" name="Science">
        <title>Genomic diversity and evolution of the head crest in the rock pigeon.</title>
        <authorList>
            <person name="Shapiro M.D."/>
            <person name="Kronenberg Z."/>
            <person name="Li C."/>
            <person name="Domyan E.T."/>
            <person name="Pan H."/>
            <person name="Campbell M."/>
            <person name="Tan H."/>
            <person name="Huff C.D."/>
            <person name="Hu H."/>
            <person name="Vickrey A.I."/>
            <person name="Nielsen S.C."/>
            <person name="Stringham S.A."/>
            <person name="Hu H."/>
            <person name="Willerslev E."/>
            <person name="Gilbert M.T."/>
            <person name="Yandell M."/>
            <person name="Zhang G."/>
            <person name="Wang J."/>
        </authorList>
    </citation>
    <scope>NUCLEOTIDE SEQUENCE [LARGE SCALE GENOMIC DNA]</scope>
    <source>
        <tissue evidence="3">Blood</tissue>
    </source>
</reference>
<evidence type="ECO:0000256" key="1">
    <source>
        <dbReference type="SAM" id="MobiDB-lite"/>
    </source>
</evidence>
<organism evidence="3 4">
    <name type="scientific">Columba livia</name>
    <name type="common">Rock dove</name>
    <dbReference type="NCBI Taxonomy" id="8932"/>
    <lineage>
        <taxon>Eukaryota</taxon>
        <taxon>Metazoa</taxon>
        <taxon>Chordata</taxon>
        <taxon>Craniata</taxon>
        <taxon>Vertebrata</taxon>
        <taxon>Euteleostomi</taxon>
        <taxon>Archelosauria</taxon>
        <taxon>Archosauria</taxon>
        <taxon>Dinosauria</taxon>
        <taxon>Saurischia</taxon>
        <taxon>Theropoda</taxon>
        <taxon>Coelurosauria</taxon>
        <taxon>Aves</taxon>
        <taxon>Neognathae</taxon>
        <taxon>Neoaves</taxon>
        <taxon>Columbimorphae</taxon>
        <taxon>Columbiformes</taxon>
        <taxon>Columbidae</taxon>
        <taxon>Columba</taxon>
    </lineage>
</organism>
<dbReference type="AlphaFoldDB" id="A0A2I0MHU8"/>
<feature type="region of interest" description="Disordered" evidence="1">
    <location>
        <begin position="332"/>
        <end position="371"/>
    </location>
</feature>
<protein>
    <recommendedName>
        <fullName evidence="2">DUF4537 domain-containing protein</fullName>
    </recommendedName>
</protein>
<sequence>MPVRCLFSTTSRSQPVPAGSCFCKMSHSAPDHRFCSTIPALDKFSCSSVSPCCRSSSVVRPAWIAKARAPQRCQWLSCCLPSPGLAWERLSASGRSVGLDSNVPVLVRGEQDGFYYRGTVKEETEQSDRGTFLVEFAKPPVSRGRHPVQKTGKDDIVEYVNGMKHSLLPGDKVLAPWEPDMARYGPGTVLTGIETRDPLRASEDEEITVQFWNDKKVKLPRGVALWIPPSLWERVTEMIHTPFTSRMKPGDSLDTNSCIFSCSPKPALAPVCAVHPLAKHCLPCSPCWPRFHCLCDGVCCLSAHVRCLCCCHPHFGAWWPLPSRSLLFQSKTEETESSSERSPHLLELEGPKQKEPAAVAASPPSSDSEWDLEPFPTKSAVVDSAVNSGSGCLEKPRLKGSARPEDKYWRRSRYKSHLSNAALLLATHPMENCQNNEFHIQFYSFPGPGTRSSICRKDKSESKAVSVVDMSHVTPTNQWAMFETIGQSPGGQLTVKEIPGDQDFKPSLGARKKVLQYQKTKDIKWQERKQSDEKRKATCIEDYKVDNTDHVRRGQTEKNSKELACNKAERDMINENSINVQLMKFRS</sequence>
<feature type="compositionally biased region" description="Low complexity" evidence="1">
    <location>
        <begin position="356"/>
        <end position="367"/>
    </location>
</feature>
<dbReference type="Proteomes" id="UP000053872">
    <property type="component" value="Unassembled WGS sequence"/>
</dbReference>